<evidence type="ECO:0000256" key="2">
    <source>
        <dbReference type="ARBA" id="ARBA00023125"/>
    </source>
</evidence>
<dbReference type="InterPro" id="IPR009057">
    <property type="entry name" value="Homeodomain-like_sf"/>
</dbReference>
<evidence type="ECO:0000256" key="1">
    <source>
        <dbReference type="ARBA" id="ARBA00023015"/>
    </source>
</evidence>
<dbReference type="GO" id="GO:0043565">
    <property type="term" value="F:sequence-specific DNA binding"/>
    <property type="evidence" value="ECO:0007669"/>
    <property type="project" value="InterPro"/>
</dbReference>
<dbReference type="EMBL" id="SWBR01000002">
    <property type="protein sequence ID" value="TKC09868.1"/>
    <property type="molecule type" value="Genomic_DNA"/>
</dbReference>
<dbReference type="Gene3D" id="2.60.120.10">
    <property type="entry name" value="Jelly Rolls"/>
    <property type="match status" value="1"/>
</dbReference>
<name>A0A4U1CVD3_9SPHI</name>
<comment type="caution">
    <text evidence="5">The sequence shown here is derived from an EMBL/GenBank/DDBJ whole genome shotgun (WGS) entry which is preliminary data.</text>
</comment>
<dbReference type="GO" id="GO:0003700">
    <property type="term" value="F:DNA-binding transcription factor activity"/>
    <property type="evidence" value="ECO:0007669"/>
    <property type="project" value="InterPro"/>
</dbReference>
<sequence length="332" mass="38613">MPHPISKKASQAKIDYLIHLLNMMYPISELLKDEISQHLVSFQVKKDEVLVEENGYCHYMYFILKGALMGRTVYNKKKIVTYMSIENEFVSSISGLYGTNVSKEEISAIEDCSLIAIHNDVLKRLFLTQFDLNFLFRVMIEKYYTDAQERTHIVRVGSAKERFLYFTQTKPGYMERLPLEHIASLLDMKPFTLIKIKKQYASKFFKDRETEELCIAIEKCMVENQLFKDKEISLYSLAKHLNFSTHKLSALLNNQFEQKFMDFVNFYRINYIKEQIAIPGSLQYYTIETLANNAGFSSRSAFYNAFNKVVGMSPVDYSKSLVGSVERVNSCQ</sequence>
<protein>
    <submittedName>
        <fullName evidence="5">Helix-turn-helix domain-containing protein</fullName>
    </submittedName>
</protein>
<gene>
    <name evidence="5" type="ORF">FA048_06545</name>
</gene>
<dbReference type="Pfam" id="PF00027">
    <property type="entry name" value="cNMP_binding"/>
    <property type="match status" value="1"/>
</dbReference>
<dbReference type="InterPro" id="IPR000595">
    <property type="entry name" value="cNMP-bd_dom"/>
</dbReference>
<dbReference type="PROSITE" id="PS01124">
    <property type="entry name" value="HTH_ARAC_FAMILY_2"/>
    <property type="match status" value="1"/>
</dbReference>
<dbReference type="SUPFAM" id="SSF46689">
    <property type="entry name" value="Homeodomain-like"/>
    <property type="match status" value="1"/>
</dbReference>
<dbReference type="InterPro" id="IPR014710">
    <property type="entry name" value="RmlC-like_jellyroll"/>
</dbReference>
<dbReference type="OrthoDB" id="792939at2"/>
<dbReference type="SUPFAM" id="SSF51206">
    <property type="entry name" value="cAMP-binding domain-like"/>
    <property type="match status" value="1"/>
</dbReference>
<proteinExistence type="predicted"/>
<evidence type="ECO:0000313" key="6">
    <source>
        <dbReference type="Proteomes" id="UP000309488"/>
    </source>
</evidence>
<dbReference type="InterPro" id="IPR018060">
    <property type="entry name" value="HTH_AraC"/>
</dbReference>
<dbReference type="Gene3D" id="1.10.10.60">
    <property type="entry name" value="Homeodomain-like"/>
    <property type="match status" value="2"/>
</dbReference>
<keyword evidence="3" id="KW-0804">Transcription</keyword>
<evidence type="ECO:0000313" key="5">
    <source>
        <dbReference type="EMBL" id="TKC09868.1"/>
    </source>
</evidence>
<dbReference type="AlphaFoldDB" id="A0A4U1CVD3"/>
<reference evidence="5 6" key="1">
    <citation type="submission" date="2019-04" db="EMBL/GenBank/DDBJ databases">
        <title>Pedobacter sp. RP-3-22 sp. nov., isolated from Arctic soil.</title>
        <authorList>
            <person name="Dahal R.H."/>
            <person name="Kim D.-U."/>
        </authorList>
    </citation>
    <scope>NUCLEOTIDE SEQUENCE [LARGE SCALE GENOMIC DNA]</scope>
    <source>
        <strain evidence="5 6">RP-3-22</strain>
    </source>
</reference>
<evidence type="ECO:0000256" key="3">
    <source>
        <dbReference type="ARBA" id="ARBA00023163"/>
    </source>
</evidence>
<dbReference type="SMART" id="SM00342">
    <property type="entry name" value="HTH_ARAC"/>
    <property type="match status" value="1"/>
</dbReference>
<evidence type="ECO:0000259" key="4">
    <source>
        <dbReference type="PROSITE" id="PS01124"/>
    </source>
</evidence>
<keyword evidence="6" id="KW-1185">Reference proteome</keyword>
<dbReference type="CDD" id="cd00038">
    <property type="entry name" value="CAP_ED"/>
    <property type="match status" value="1"/>
</dbReference>
<feature type="domain" description="HTH araC/xylS-type" evidence="4">
    <location>
        <begin position="211"/>
        <end position="320"/>
    </location>
</feature>
<dbReference type="Proteomes" id="UP000309488">
    <property type="component" value="Unassembled WGS sequence"/>
</dbReference>
<dbReference type="InterPro" id="IPR018490">
    <property type="entry name" value="cNMP-bd_dom_sf"/>
</dbReference>
<organism evidence="5 6">
    <name type="scientific">Pedobacter polaris</name>
    <dbReference type="NCBI Taxonomy" id="2571273"/>
    <lineage>
        <taxon>Bacteria</taxon>
        <taxon>Pseudomonadati</taxon>
        <taxon>Bacteroidota</taxon>
        <taxon>Sphingobacteriia</taxon>
        <taxon>Sphingobacteriales</taxon>
        <taxon>Sphingobacteriaceae</taxon>
        <taxon>Pedobacter</taxon>
    </lineage>
</organism>
<keyword evidence="2" id="KW-0238">DNA-binding</keyword>
<dbReference type="PANTHER" id="PTHR43280">
    <property type="entry name" value="ARAC-FAMILY TRANSCRIPTIONAL REGULATOR"/>
    <property type="match status" value="1"/>
</dbReference>
<keyword evidence="1" id="KW-0805">Transcription regulation</keyword>
<accession>A0A4U1CVD3</accession>
<dbReference type="Pfam" id="PF12833">
    <property type="entry name" value="HTH_18"/>
    <property type="match status" value="1"/>
</dbReference>
<dbReference type="PANTHER" id="PTHR43280:SF29">
    <property type="entry name" value="ARAC-FAMILY TRANSCRIPTIONAL REGULATOR"/>
    <property type="match status" value="1"/>
</dbReference>